<evidence type="ECO:0000313" key="2">
    <source>
        <dbReference type="Proteomes" id="UP000652219"/>
    </source>
</evidence>
<evidence type="ECO:0000313" key="1">
    <source>
        <dbReference type="EMBL" id="KAF6804340.1"/>
    </source>
</evidence>
<sequence>MQQWSWVLRLPGPQPGLPARAWLERVLLQGR</sequence>
<dbReference type="Proteomes" id="UP000652219">
    <property type="component" value="Unassembled WGS sequence"/>
</dbReference>
<protein>
    <submittedName>
        <fullName evidence="1">Uncharacterized protein</fullName>
    </submittedName>
</protein>
<keyword evidence="2" id="KW-1185">Reference proteome</keyword>
<comment type="caution">
    <text evidence="1">The sequence shown here is derived from an EMBL/GenBank/DDBJ whole genome shotgun (WGS) entry which is preliminary data.</text>
</comment>
<accession>A0A8H6J0U8</accession>
<dbReference type="AlphaFoldDB" id="A0A8H6J0U8"/>
<reference evidence="1 2" key="1">
    <citation type="journal article" date="2020" name="Phytopathology">
        <title>Genome Sequence Resources of Colletotrichum truncatum, C. plurivorum, C. musicola, and C. sojae: Four Species Pathogenic to Soybean (Glycine max).</title>
        <authorList>
            <person name="Rogerio F."/>
            <person name="Boufleur T.R."/>
            <person name="Ciampi-Guillardi M."/>
            <person name="Sukno S.A."/>
            <person name="Thon M.R."/>
            <person name="Massola Junior N.S."/>
            <person name="Baroncelli R."/>
        </authorList>
    </citation>
    <scope>NUCLEOTIDE SEQUENCE [LARGE SCALE GENOMIC DNA]</scope>
    <source>
        <strain evidence="1 2">LFN0009</strain>
    </source>
</reference>
<proteinExistence type="predicted"/>
<gene>
    <name evidence="1" type="ORF">CSOJ01_10258</name>
</gene>
<name>A0A8H6J0U8_9PEZI</name>
<dbReference type="EMBL" id="WIGN01000211">
    <property type="protein sequence ID" value="KAF6804340.1"/>
    <property type="molecule type" value="Genomic_DNA"/>
</dbReference>
<organism evidence="1 2">
    <name type="scientific">Colletotrichum sojae</name>
    <dbReference type="NCBI Taxonomy" id="2175907"/>
    <lineage>
        <taxon>Eukaryota</taxon>
        <taxon>Fungi</taxon>
        <taxon>Dikarya</taxon>
        <taxon>Ascomycota</taxon>
        <taxon>Pezizomycotina</taxon>
        <taxon>Sordariomycetes</taxon>
        <taxon>Hypocreomycetidae</taxon>
        <taxon>Glomerellales</taxon>
        <taxon>Glomerellaceae</taxon>
        <taxon>Colletotrichum</taxon>
        <taxon>Colletotrichum orchidearum species complex</taxon>
    </lineage>
</organism>